<feature type="compositionally biased region" description="Polar residues" evidence="1">
    <location>
        <begin position="203"/>
        <end position="218"/>
    </location>
</feature>
<organism evidence="2 3">
    <name type="scientific">Liquidambar formosana</name>
    <name type="common">Formosan gum</name>
    <dbReference type="NCBI Taxonomy" id="63359"/>
    <lineage>
        <taxon>Eukaryota</taxon>
        <taxon>Viridiplantae</taxon>
        <taxon>Streptophyta</taxon>
        <taxon>Embryophyta</taxon>
        <taxon>Tracheophyta</taxon>
        <taxon>Spermatophyta</taxon>
        <taxon>Magnoliopsida</taxon>
        <taxon>eudicotyledons</taxon>
        <taxon>Gunneridae</taxon>
        <taxon>Pentapetalae</taxon>
        <taxon>Saxifragales</taxon>
        <taxon>Altingiaceae</taxon>
        <taxon>Liquidambar</taxon>
    </lineage>
</organism>
<name>A0AAP0X877_LIQFO</name>
<dbReference type="EMBL" id="JBBPBK010000002">
    <property type="protein sequence ID" value="KAK9290153.1"/>
    <property type="molecule type" value="Genomic_DNA"/>
</dbReference>
<comment type="caution">
    <text evidence="2">The sequence shown here is derived from an EMBL/GenBank/DDBJ whole genome shotgun (WGS) entry which is preliminary data.</text>
</comment>
<reference evidence="2 3" key="1">
    <citation type="journal article" date="2024" name="Plant J.">
        <title>Genome sequences and population genomics reveal climatic adaptation and genomic divergence between two closely related sweetgum species.</title>
        <authorList>
            <person name="Xu W.Q."/>
            <person name="Ren C.Q."/>
            <person name="Zhang X.Y."/>
            <person name="Comes H.P."/>
            <person name="Liu X.H."/>
            <person name="Li Y.G."/>
            <person name="Kettle C.J."/>
            <person name="Jalonen R."/>
            <person name="Gaisberger H."/>
            <person name="Ma Y.Z."/>
            <person name="Qiu Y.X."/>
        </authorList>
    </citation>
    <scope>NUCLEOTIDE SEQUENCE [LARGE SCALE GENOMIC DNA]</scope>
    <source>
        <strain evidence="2">Hangzhou</strain>
    </source>
</reference>
<feature type="compositionally biased region" description="Basic and acidic residues" evidence="1">
    <location>
        <begin position="150"/>
        <end position="187"/>
    </location>
</feature>
<keyword evidence="3" id="KW-1185">Reference proteome</keyword>
<dbReference type="Proteomes" id="UP001415857">
    <property type="component" value="Unassembled WGS sequence"/>
</dbReference>
<evidence type="ECO:0000313" key="2">
    <source>
        <dbReference type="EMBL" id="KAK9290153.1"/>
    </source>
</evidence>
<evidence type="ECO:0000313" key="3">
    <source>
        <dbReference type="Proteomes" id="UP001415857"/>
    </source>
</evidence>
<dbReference type="AlphaFoldDB" id="A0AAP0X877"/>
<sequence>MPHGCVRYGTKQELDLKMQQFELEVMPGEAYTLSSKHEHFAGKKAMVDSDLGAADQVKKYSKPTRVVTNAAKKGVSELLKRENSAKRMSSRLKKGDDVSDVDILSSEIMKEVPVKIGDAEPKKEHSKPRKNTRYVAKNSGTRSQTGKAMVETKEVEKASLKVGEVEPVRKNSKQEKTMATKAAKETGSKSQKRGSTEDVPSQKIVSNTVSNAKTQVLQKTKKVGGQINVENRKNPIRKGQENFKTRKRSDQLLV</sequence>
<gene>
    <name evidence="2" type="ORF">L1049_008319</name>
</gene>
<evidence type="ECO:0000256" key="1">
    <source>
        <dbReference type="SAM" id="MobiDB-lite"/>
    </source>
</evidence>
<proteinExistence type="predicted"/>
<feature type="compositionally biased region" description="Basic and acidic residues" evidence="1">
    <location>
        <begin position="230"/>
        <end position="254"/>
    </location>
</feature>
<protein>
    <submittedName>
        <fullName evidence="2">Uncharacterized protein</fullName>
    </submittedName>
</protein>
<feature type="region of interest" description="Disordered" evidence="1">
    <location>
        <begin position="116"/>
        <end position="254"/>
    </location>
</feature>
<accession>A0AAP0X877</accession>